<dbReference type="AlphaFoldDB" id="A0A5E4DPP0"/>
<reference evidence="2" key="1">
    <citation type="submission" date="2019-06" db="EMBL/GenBank/DDBJ databases">
        <authorList>
            <person name="Weber M."/>
            <person name="Kostadinov I."/>
            <person name="Kostadinov D I."/>
        </authorList>
    </citation>
    <scope>NUCLEOTIDE SEQUENCE</scope>
</reference>
<accession>A0A5E4DPP0</accession>
<feature type="region of interest" description="Disordered" evidence="1">
    <location>
        <begin position="224"/>
        <end position="285"/>
    </location>
</feature>
<organism evidence="2">
    <name type="scientific">marine metagenome</name>
    <dbReference type="NCBI Taxonomy" id="408172"/>
    <lineage>
        <taxon>unclassified sequences</taxon>
        <taxon>metagenomes</taxon>
        <taxon>ecological metagenomes</taxon>
    </lineage>
</organism>
<protein>
    <submittedName>
        <fullName evidence="2">Putative receptor-binding protein</fullName>
    </submittedName>
</protein>
<sequence length="541" mass="58757">MNIKQSITSLIILLGVLFSAFSVSAAQPTYKVSDVSAYPDCKLLLGMRVNPASYVSCYENKFVNYKDFSTKSCYLRHGKYVVDIMCHTTSASWPLYRAAGFLQNSAQCPPDHEKIEDGYVVSCEPIVPACEFGENPDGTCMDACQFKQSINDTQSLHWSAYVYGEQVTGACFGDFGATRCEVERIPNDSTLCTDVDSGEFTQNTRCHGKFQFTGKQCDGGTLFWGKDGPDTPIIPDDPIHDPDDPTGDIEDPSVLPDDSTNTVNPPNTGDVPDVEDPDTDESTDKGVVNAIKGLNSDVNKALHALNVDLNQSSADIQNQIIALNASMVTNTQAIQKQQINDNKIYENTKALIQQANGDITTAVNRNTNSVGEVVKGLDDLQTTNADGFAELSDKLDDLKPCEPTEENNYCENPHGLGSDYVGDVLTQADKAVSGAMNSYEKTVTDAANDLIEKNLTAESEGHINAISDSFLSVLPKPTPCMNLSLPTLGGGRASISCEFSQKLKMIISILIYIYTIKTLVEILLTEVTPVPSNKPGSGRYY</sequence>
<evidence type="ECO:0000313" key="2">
    <source>
        <dbReference type="EMBL" id="VUC92827.1"/>
    </source>
</evidence>
<dbReference type="EMBL" id="LR595856">
    <property type="protein sequence ID" value="VUC92827.1"/>
    <property type="molecule type" value="Genomic_DNA"/>
</dbReference>
<proteinExistence type="predicted"/>
<feature type="compositionally biased region" description="Polar residues" evidence="1">
    <location>
        <begin position="258"/>
        <end position="267"/>
    </location>
</feature>
<feature type="compositionally biased region" description="Acidic residues" evidence="1">
    <location>
        <begin position="272"/>
        <end position="281"/>
    </location>
</feature>
<name>A0A5E4DPP0_9ZZZZ</name>
<evidence type="ECO:0000256" key="1">
    <source>
        <dbReference type="SAM" id="MobiDB-lite"/>
    </source>
</evidence>
<keyword evidence="2" id="KW-0675">Receptor</keyword>
<gene>
    <name evidence="2" type="primary">gIII</name>
    <name evidence="2" type="ORF">VP3218_CDS06</name>
</gene>